<dbReference type="EMBL" id="CM046391">
    <property type="protein sequence ID" value="KAI8558834.1"/>
    <property type="molecule type" value="Genomic_DNA"/>
</dbReference>
<evidence type="ECO:0000313" key="2">
    <source>
        <dbReference type="Proteomes" id="UP001062846"/>
    </source>
</evidence>
<accession>A0ACC0P1C2</accession>
<keyword evidence="2" id="KW-1185">Reference proteome</keyword>
<proteinExistence type="predicted"/>
<gene>
    <name evidence="1" type="ORF">RHMOL_Rhmol04G0127300</name>
</gene>
<name>A0ACC0P1C2_RHOML</name>
<sequence>MLVAGGFDFDFPADLDLDVGGFTASLYCMFWLLNEIAMLQSSETEAWNTRALWAVSFTILRPWETKLSFLVRGLRKLGRDNLAKLFHACRLTVVNLRLWGGMDPASRSYFGSNENSVANNLFGIFGDGTNYDYGDLYNNVNHVHAPTCRTQCRRFGQEMVVEHHCGVRQTQVSFVMKRPNMGVVTVGLATGVRPINAVGFRMKVPKMGVNMVQVKRKRRIPRKPMKVCYLKMKMMFLKNTPVLGLFYRLYY</sequence>
<protein>
    <submittedName>
        <fullName evidence="1">Uncharacterized protein</fullName>
    </submittedName>
</protein>
<organism evidence="1 2">
    <name type="scientific">Rhododendron molle</name>
    <name type="common">Chinese azalea</name>
    <name type="synonym">Azalea mollis</name>
    <dbReference type="NCBI Taxonomy" id="49168"/>
    <lineage>
        <taxon>Eukaryota</taxon>
        <taxon>Viridiplantae</taxon>
        <taxon>Streptophyta</taxon>
        <taxon>Embryophyta</taxon>
        <taxon>Tracheophyta</taxon>
        <taxon>Spermatophyta</taxon>
        <taxon>Magnoliopsida</taxon>
        <taxon>eudicotyledons</taxon>
        <taxon>Gunneridae</taxon>
        <taxon>Pentapetalae</taxon>
        <taxon>asterids</taxon>
        <taxon>Ericales</taxon>
        <taxon>Ericaceae</taxon>
        <taxon>Ericoideae</taxon>
        <taxon>Rhodoreae</taxon>
        <taxon>Rhododendron</taxon>
    </lineage>
</organism>
<reference evidence="1" key="1">
    <citation type="submission" date="2022-02" db="EMBL/GenBank/DDBJ databases">
        <title>Plant Genome Project.</title>
        <authorList>
            <person name="Zhang R.-G."/>
        </authorList>
    </citation>
    <scope>NUCLEOTIDE SEQUENCE</scope>
    <source>
        <strain evidence="1">AT1</strain>
    </source>
</reference>
<comment type="caution">
    <text evidence="1">The sequence shown here is derived from an EMBL/GenBank/DDBJ whole genome shotgun (WGS) entry which is preliminary data.</text>
</comment>
<evidence type="ECO:0000313" key="1">
    <source>
        <dbReference type="EMBL" id="KAI8558834.1"/>
    </source>
</evidence>
<dbReference type="Proteomes" id="UP001062846">
    <property type="component" value="Chromosome 4"/>
</dbReference>